<dbReference type="InterPro" id="IPR051908">
    <property type="entry name" value="Ribosomal_N-acetyltransferase"/>
</dbReference>
<dbReference type="InterPro" id="IPR000182">
    <property type="entry name" value="GNAT_dom"/>
</dbReference>
<dbReference type="SUPFAM" id="SSF55729">
    <property type="entry name" value="Acyl-CoA N-acyltransferases (Nat)"/>
    <property type="match status" value="1"/>
</dbReference>
<dbReference type="RefSeq" id="WP_201826145.1">
    <property type="nucleotide sequence ID" value="NZ_JAERRH010000023.1"/>
</dbReference>
<gene>
    <name evidence="2" type="ORF">JK361_35055</name>
</gene>
<reference evidence="2 3" key="1">
    <citation type="submission" date="2021-01" db="EMBL/GenBank/DDBJ databases">
        <title>WGS of actinomycetes isolated from Thailand.</title>
        <authorList>
            <person name="Thawai C."/>
        </authorList>
    </citation>
    <scope>NUCLEOTIDE SEQUENCE [LARGE SCALE GENOMIC DNA]</scope>
    <source>
        <strain evidence="2 3">CH5-8</strain>
    </source>
</reference>
<dbReference type="Gene3D" id="3.40.630.30">
    <property type="match status" value="1"/>
</dbReference>
<dbReference type="EMBL" id="JAERRH010000023">
    <property type="protein sequence ID" value="MBL1109736.1"/>
    <property type="molecule type" value="Genomic_DNA"/>
</dbReference>
<evidence type="ECO:0000259" key="1">
    <source>
        <dbReference type="PROSITE" id="PS51186"/>
    </source>
</evidence>
<protein>
    <submittedName>
        <fullName evidence="2">GNAT family N-acetyltransferase</fullName>
    </submittedName>
</protein>
<dbReference type="InterPro" id="IPR016181">
    <property type="entry name" value="Acyl_CoA_acyltransferase"/>
</dbReference>
<dbReference type="CDD" id="cd04301">
    <property type="entry name" value="NAT_SF"/>
    <property type="match status" value="1"/>
</dbReference>
<dbReference type="PANTHER" id="PTHR43441:SF10">
    <property type="entry name" value="ACETYLTRANSFERASE"/>
    <property type="match status" value="1"/>
</dbReference>
<comment type="caution">
    <text evidence="2">The sequence shown here is derived from an EMBL/GenBank/DDBJ whole genome shotgun (WGS) entry which is preliminary data.</text>
</comment>
<keyword evidence="3" id="KW-1185">Reference proteome</keyword>
<evidence type="ECO:0000313" key="3">
    <source>
        <dbReference type="Proteomes" id="UP000621386"/>
    </source>
</evidence>
<accession>A0ABS1PCZ3</accession>
<evidence type="ECO:0000313" key="2">
    <source>
        <dbReference type="EMBL" id="MBL1109736.1"/>
    </source>
</evidence>
<feature type="domain" description="N-acetyltransferase" evidence="1">
    <location>
        <begin position="11"/>
        <end position="169"/>
    </location>
</feature>
<dbReference type="Pfam" id="PF13302">
    <property type="entry name" value="Acetyltransf_3"/>
    <property type="match status" value="1"/>
</dbReference>
<dbReference type="PANTHER" id="PTHR43441">
    <property type="entry name" value="RIBOSOMAL-PROTEIN-SERINE ACETYLTRANSFERASE"/>
    <property type="match status" value="1"/>
</dbReference>
<proteinExistence type="predicted"/>
<name>A0ABS1PCZ3_9ACTN</name>
<organism evidence="2 3">
    <name type="scientific">Streptomyces musisoli</name>
    <dbReference type="NCBI Taxonomy" id="2802280"/>
    <lineage>
        <taxon>Bacteria</taxon>
        <taxon>Bacillati</taxon>
        <taxon>Actinomycetota</taxon>
        <taxon>Actinomycetes</taxon>
        <taxon>Kitasatosporales</taxon>
        <taxon>Streptomycetaceae</taxon>
        <taxon>Streptomyces</taxon>
    </lineage>
</organism>
<dbReference type="Proteomes" id="UP000621386">
    <property type="component" value="Unassembled WGS sequence"/>
</dbReference>
<dbReference type="PROSITE" id="PS51186">
    <property type="entry name" value="GNAT"/>
    <property type="match status" value="1"/>
</dbReference>
<sequence length="219" mass="23942">MRDRVDTSSGLVLRRWKAEDARAVMTAFADPLMRAQSIEPVDSVQAAERWLTARGDQWAADSSYSFAVVDGGGLVLGQVCVGPVDRRHATGWVSYWTTATARGRGVASRACRAVARWAFDDAELFRLELGHRVNNPASCGVARAAGFAVEGQQRQKLEYDGVRFDVELHARLATDPGPTSTFHQQHPDAALARDLVPPKLINITRPWIGAPPKPIDKGN</sequence>